<dbReference type="SUPFAM" id="SSF53807">
    <property type="entry name" value="Helical backbone' metal receptor"/>
    <property type="match status" value="1"/>
</dbReference>
<dbReference type="GO" id="GO:0071281">
    <property type="term" value="P:cellular response to iron ion"/>
    <property type="evidence" value="ECO:0007669"/>
    <property type="project" value="TreeGrafter"/>
</dbReference>
<dbReference type="InterPro" id="IPR050902">
    <property type="entry name" value="ABC_Transporter_SBP"/>
</dbReference>
<sequence length="363" mass="40428">MKKFIALLICAALLTISAGAEASHIITDHAGDSVAVPEKIERIAVAGILPFPSVLTVFLGSAEKLVGIPPASMGAAKAGLLGEIFPEILKAETNFTSGLDLNIEELMRLRPDIVFYLAGNKEMGRMIKNAGLTAVAISPTKWDYDVMRTYDEWIKTLSSIFPENKKAEAASSYSRGIYGDVQKRVKNVMPEERKKVLFLFQYDDKRMVTSGRSFFGQYWCDAIGAKNAAEEVPADNANAVITMEQVYRWNPDVIFITNFTPAMPDDLYNNRIGGDNWSNVAAVKNHAVYKMPLGMYRSYTPGADTPITFMWMAQKVYPELFGKINVEREAYSYYKKIFGITLTDKQLKGIFNQGRASAEGFRQ</sequence>
<protein>
    <submittedName>
        <fullName evidence="3">Fe3+-citrate ABC transporter substrate-binding protein</fullName>
    </submittedName>
</protein>
<dbReference type="OrthoDB" id="9787830at2"/>
<dbReference type="Pfam" id="PF01497">
    <property type="entry name" value="Peripla_BP_2"/>
    <property type="match status" value="1"/>
</dbReference>
<dbReference type="RefSeq" id="WP_037977929.1">
    <property type="nucleotide sequence ID" value="NZ_JMKI01000047.1"/>
</dbReference>
<dbReference type="InterPro" id="IPR002491">
    <property type="entry name" value="ABC_transptr_periplasmic_BD"/>
</dbReference>
<keyword evidence="1" id="KW-0732">Signal</keyword>
<feature type="domain" description="Fe/B12 periplasmic-binding" evidence="2">
    <location>
        <begin position="42"/>
        <end position="320"/>
    </location>
</feature>
<evidence type="ECO:0000259" key="2">
    <source>
        <dbReference type="PROSITE" id="PS50983"/>
    </source>
</evidence>
<dbReference type="Gene3D" id="3.40.50.1980">
    <property type="entry name" value="Nitrogenase molybdenum iron protein domain"/>
    <property type="match status" value="2"/>
</dbReference>
<name>A0A073IPR1_9BACT</name>
<dbReference type="Proteomes" id="UP000027665">
    <property type="component" value="Unassembled WGS sequence"/>
</dbReference>
<dbReference type="PANTHER" id="PTHR30535:SF34">
    <property type="entry name" value="MOLYBDATE-BINDING PROTEIN MOLA"/>
    <property type="match status" value="1"/>
</dbReference>
<dbReference type="eggNOG" id="COG0614">
    <property type="taxonomic scope" value="Bacteria"/>
</dbReference>
<dbReference type="GeneID" id="90984417"/>
<dbReference type="PATRIC" id="fig|2754.20.peg.957"/>
<dbReference type="PROSITE" id="PS50983">
    <property type="entry name" value="FE_B12_PBP"/>
    <property type="match status" value="1"/>
</dbReference>
<proteinExistence type="predicted"/>
<feature type="signal peptide" evidence="1">
    <location>
        <begin position="1"/>
        <end position="22"/>
    </location>
</feature>
<feature type="chain" id="PRO_5001691738" evidence="1">
    <location>
        <begin position="23"/>
        <end position="363"/>
    </location>
</feature>
<accession>A0A073IPR1</accession>
<gene>
    <name evidence="3" type="ORF">EH55_09910</name>
</gene>
<organism evidence="3 4">
    <name type="scientific">Synergistes jonesii</name>
    <dbReference type="NCBI Taxonomy" id="2754"/>
    <lineage>
        <taxon>Bacteria</taxon>
        <taxon>Thermotogati</taxon>
        <taxon>Synergistota</taxon>
        <taxon>Synergistia</taxon>
        <taxon>Synergistales</taxon>
        <taxon>Synergistaceae</taxon>
        <taxon>Synergistes</taxon>
    </lineage>
</organism>
<dbReference type="Gene3D" id="1.20.58.2180">
    <property type="match status" value="1"/>
</dbReference>
<evidence type="ECO:0000313" key="3">
    <source>
        <dbReference type="EMBL" id="KEJ91510.1"/>
    </source>
</evidence>
<dbReference type="AlphaFoldDB" id="A0A073IPR1"/>
<keyword evidence="4" id="KW-1185">Reference proteome</keyword>
<reference evidence="3 4" key="1">
    <citation type="submission" date="2014-04" db="EMBL/GenBank/DDBJ databases">
        <title>Draft Genome Sequence of Synergistes jonesii.</title>
        <authorList>
            <person name="Coil D.A."/>
            <person name="Eisen J.A."/>
            <person name="Holland-Moritz H.E."/>
        </authorList>
    </citation>
    <scope>NUCLEOTIDE SEQUENCE [LARGE SCALE GENOMIC DNA]</scope>
    <source>
        <strain evidence="3 4">78-1</strain>
    </source>
</reference>
<comment type="caution">
    <text evidence="3">The sequence shown here is derived from an EMBL/GenBank/DDBJ whole genome shotgun (WGS) entry which is preliminary data.</text>
</comment>
<evidence type="ECO:0000313" key="4">
    <source>
        <dbReference type="Proteomes" id="UP000027665"/>
    </source>
</evidence>
<dbReference type="PANTHER" id="PTHR30535">
    <property type="entry name" value="VITAMIN B12-BINDING PROTEIN"/>
    <property type="match status" value="1"/>
</dbReference>
<evidence type="ECO:0000256" key="1">
    <source>
        <dbReference type="SAM" id="SignalP"/>
    </source>
</evidence>
<dbReference type="EMBL" id="JMKI01000047">
    <property type="protein sequence ID" value="KEJ91510.1"/>
    <property type="molecule type" value="Genomic_DNA"/>
</dbReference>
<dbReference type="STRING" id="2754.EH55_09910"/>